<feature type="transmembrane region" description="Helical" evidence="1">
    <location>
        <begin position="20"/>
        <end position="39"/>
    </location>
</feature>
<dbReference type="Proteomes" id="UP000366051">
    <property type="component" value="Chromosome"/>
</dbReference>
<dbReference type="OrthoDB" id="2081747at2"/>
<keyword evidence="1" id="KW-0472">Membrane</keyword>
<evidence type="ECO:0000313" key="3">
    <source>
        <dbReference type="Proteomes" id="UP000366051"/>
    </source>
</evidence>
<evidence type="ECO:0000256" key="1">
    <source>
        <dbReference type="SAM" id="Phobius"/>
    </source>
</evidence>
<dbReference type="RefSeq" id="WP_153726098.1">
    <property type="nucleotide sequence ID" value="NZ_CP045875.1"/>
</dbReference>
<sequence>MNQKKHRKNNKNAGFTLIEILFVALLFVFLGLTATKLLLLSLERSQKQAYHYDGLSNARWALHWISQDIHKGQDISIPNHRVIYCDVFQPSSGWVRVSYYLDSNGNLQRRHGNDIKPLASGIESFTVQYLPSLDEAGSIRPILITIKQKKRRGHVPIELSNEVIPKNF</sequence>
<name>A0A5Q2N222_9FIRM</name>
<keyword evidence="1" id="KW-0812">Transmembrane</keyword>
<protein>
    <recommendedName>
        <fullName evidence="4">Prepilin-type N-terminal cleavage/methylation domain-containing protein</fullName>
    </recommendedName>
</protein>
<dbReference type="EMBL" id="CP045875">
    <property type="protein sequence ID" value="QGG49048.1"/>
    <property type="molecule type" value="Genomic_DNA"/>
</dbReference>
<keyword evidence="1" id="KW-1133">Transmembrane helix</keyword>
<keyword evidence="3" id="KW-1185">Reference proteome</keyword>
<evidence type="ECO:0008006" key="4">
    <source>
        <dbReference type="Google" id="ProtNLM"/>
    </source>
</evidence>
<gene>
    <name evidence="2" type="ORF">FTV88_2963</name>
</gene>
<dbReference type="KEGG" id="hcv:FTV88_2963"/>
<evidence type="ECO:0000313" key="2">
    <source>
        <dbReference type="EMBL" id="QGG49048.1"/>
    </source>
</evidence>
<accession>A0A5Q2N222</accession>
<reference evidence="3" key="1">
    <citation type="submission" date="2019-11" db="EMBL/GenBank/DDBJ databases">
        <title>Genome sequence of Heliorestis convoluta strain HH, an alkaliphilic and minimalistic phototrophic bacterium from a soda lake in Egypt.</title>
        <authorList>
            <person name="Dewey E.D."/>
            <person name="Stokes L.M."/>
            <person name="Burchell B.M."/>
            <person name="Shaffer K.N."/>
            <person name="Huntington A.M."/>
            <person name="Baker J.M."/>
            <person name="Nadendla S."/>
            <person name="Giglio M.G."/>
            <person name="Touchman J.W."/>
            <person name="Blankenship R.E."/>
            <person name="Madigan M.T."/>
            <person name="Sattley W.M."/>
        </authorList>
    </citation>
    <scope>NUCLEOTIDE SEQUENCE [LARGE SCALE GENOMIC DNA]</scope>
    <source>
        <strain evidence="3">HH</strain>
    </source>
</reference>
<dbReference type="AlphaFoldDB" id="A0A5Q2N222"/>
<organism evidence="2 3">
    <name type="scientific">Heliorestis convoluta</name>
    <dbReference type="NCBI Taxonomy" id="356322"/>
    <lineage>
        <taxon>Bacteria</taxon>
        <taxon>Bacillati</taxon>
        <taxon>Bacillota</taxon>
        <taxon>Clostridia</taxon>
        <taxon>Eubacteriales</taxon>
        <taxon>Heliobacteriaceae</taxon>
        <taxon>Heliorestis</taxon>
    </lineage>
</organism>
<dbReference type="InterPro" id="IPR012902">
    <property type="entry name" value="N_methyl_site"/>
</dbReference>
<proteinExistence type="predicted"/>
<dbReference type="PROSITE" id="PS00409">
    <property type="entry name" value="PROKAR_NTER_METHYL"/>
    <property type="match status" value="1"/>
</dbReference>